<dbReference type="Proteomes" id="UP000198609">
    <property type="component" value="Unassembled WGS sequence"/>
</dbReference>
<organism evidence="2 3">
    <name type="scientific">Streptomyces melanosporofaciens</name>
    <dbReference type="NCBI Taxonomy" id="67327"/>
    <lineage>
        <taxon>Bacteria</taxon>
        <taxon>Bacillati</taxon>
        <taxon>Actinomycetota</taxon>
        <taxon>Actinomycetes</taxon>
        <taxon>Kitasatosporales</taxon>
        <taxon>Streptomycetaceae</taxon>
        <taxon>Streptomyces</taxon>
        <taxon>Streptomyces violaceusniger group</taxon>
    </lineage>
</organism>
<evidence type="ECO:0000259" key="1">
    <source>
        <dbReference type="Pfam" id="PF26096"/>
    </source>
</evidence>
<name>A0A1H4KPR9_STRMJ</name>
<reference evidence="3" key="1">
    <citation type="submission" date="2016-10" db="EMBL/GenBank/DDBJ databases">
        <authorList>
            <person name="Varghese N."/>
            <person name="Submissions S."/>
        </authorList>
    </citation>
    <scope>NUCLEOTIDE SEQUENCE [LARGE SCALE GENOMIC DNA]</scope>
    <source>
        <strain evidence="3">DSM 40318</strain>
    </source>
</reference>
<dbReference type="EMBL" id="FNST01000002">
    <property type="protein sequence ID" value="SEB60383.1"/>
    <property type="molecule type" value="Genomic_DNA"/>
</dbReference>
<evidence type="ECO:0000313" key="3">
    <source>
        <dbReference type="Proteomes" id="UP000198609"/>
    </source>
</evidence>
<feature type="domain" description="DUF8033" evidence="1">
    <location>
        <begin position="59"/>
        <end position="100"/>
    </location>
</feature>
<dbReference type="InterPro" id="IPR058346">
    <property type="entry name" value="DUF8033"/>
</dbReference>
<gene>
    <name evidence="2" type="ORF">SAMN04490356_0884</name>
</gene>
<dbReference type="RefSeq" id="WP_093460415.1">
    <property type="nucleotide sequence ID" value="NZ_FNST01000002.1"/>
</dbReference>
<dbReference type="AlphaFoldDB" id="A0A1H4KPR9"/>
<accession>A0A1H4KPR9</accession>
<protein>
    <recommendedName>
        <fullName evidence="1">DUF8033 domain-containing protein</fullName>
    </recommendedName>
</protein>
<proteinExistence type="predicted"/>
<dbReference type="Pfam" id="PF26096">
    <property type="entry name" value="DUF8033"/>
    <property type="match status" value="1"/>
</dbReference>
<evidence type="ECO:0000313" key="2">
    <source>
        <dbReference type="EMBL" id="SEB60383.1"/>
    </source>
</evidence>
<sequence length="202" mass="22391">MKKFATHSWATREALARREPFGTYGAFHAVEGYHLQFGNRLPPHWLEQYIEDGADITYTVLSYRTPIAWVLRCGAVVIPDVKYSRTTSGHQELLHALSETAEGPLAIAAQEERQKARERATRLRQAPAASAPCDQAVAIAAEEPAWCVVREGAGALEGPPDIVARIDDVLSRRVPVNSGEAAIYSAEYLERKHGTRDWQEVA</sequence>
<keyword evidence="3" id="KW-1185">Reference proteome</keyword>